<dbReference type="InterPro" id="IPR008266">
    <property type="entry name" value="Tyr_kinase_AS"/>
</dbReference>
<reference evidence="2" key="1">
    <citation type="journal article" date="2019" name="Environ. Microbiol.">
        <title>Fungal ecological strategies reflected in gene transcription - a case study of two litter decomposers.</title>
        <authorList>
            <person name="Barbi F."/>
            <person name="Kohler A."/>
            <person name="Barry K."/>
            <person name="Baskaran P."/>
            <person name="Daum C."/>
            <person name="Fauchery L."/>
            <person name="Ihrmark K."/>
            <person name="Kuo A."/>
            <person name="LaButti K."/>
            <person name="Lipzen A."/>
            <person name="Morin E."/>
            <person name="Grigoriev I.V."/>
            <person name="Henrissat B."/>
            <person name="Lindahl B."/>
            <person name="Martin F."/>
        </authorList>
    </citation>
    <scope>NUCLEOTIDE SEQUENCE</scope>
    <source>
        <strain evidence="2">JB14</strain>
    </source>
</reference>
<gene>
    <name evidence="2" type="ORF">BT96DRAFT_1025846</name>
</gene>
<name>A0A6A4GQH1_9AGAR</name>
<accession>A0A6A4GQH1</accession>
<dbReference type="EMBL" id="ML769796">
    <property type="protein sequence ID" value="KAE9387505.1"/>
    <property type="molecule type" value="Genomic_DNA"/>
</dbReference>
<dbReference type="Pfam" id="PF17667">
    <property type="entry name" value="Pkinase_fungal"/>
    <property type="match status" value="1"/>
</dbReference>
<dbReference type="GO" id="GO:0004672">
    <property type="term" value="F:protein kinase activity"/>
    <property type="evidence" value="ECO:0007669"/>
    <property type="project" value="InterPro"/>
</dbReference>
<dbReference type="SUPFAM" id="SSF56112">
    <property type="entry name" value="Protein kinase-like (PK-like)"/>
    <property type="match status" value="1"/>
</dbReference>
<evidence type="ECO:0000313" key="3">
    <source>
        <dbReference type="Proteomes" id="UP000799118"/>
    </source>
</evidence>
<dbReference type="InterPro" id="IPR000719">
    <property type="entry name" value="Prot_kinase_dom"/>
</dbReference>
<organism evidence="2 3">
    <name type="scientific">Gymnopus androsaceus JB14</name>
    <dbReference type="NCBI Taxonomy" id="1447944"/>
    <lineage>
        <taxon>Eukaryota</taxon>
        <taxon>Fungi</taxon>
        <taxon>Dikarya</taxon>
        <taxon>Basidiomycota</taxon>
        <taxon>Agaricomycotina</taxon>
        <taxon>Agaricomycetes</taxon>
        <taxon>Agaricomycetidae</taxon>
        <taxon>Agaricales</taxon>
        <taxon>Marasmiineae</taxon>
        <taxon>Omphalotaceae</taxon>
        <taxon>Gymnopus</taxon>
    </lineage>
</organism>
<proteinExistence type="predicted"/>
<dbReference type="PANTHER" id="PTHR38248:SF2">
    <property type="entry name" value="FUNK1 11"/>
    <property type="match status" value="1"/>
</dbReference>
<protein>
    <recommendedName>
        <fullName evidence="1">Protein kinase domain-containing protein</fullName>
    </recommendedName>
</protein>
<dbReference type="AlphaFoldDB" id="A0A6A4GQH1"/>
<evidence type="ECO:0000259" key="1">
    <source>
        <dbReference type="PROSITE" id="PS50011"/>
    </source>
</evidence>
<dbReference type="InterPro" id="IPR040976">
    <property type="entry name" value="Pkinase_fungal"/>
</dbReference>
<sequence>MANIYRPDTPRICIQSLTDPIPGFRAENLAPSILEISFDCFKRLVLPDVSEDKLKNAVQALCEMGHLNGNGWVRLLEELDAQAQESEREVKEAEYFAPLFNALNSILGEDSTVFFSNNPAKSLWSEGDNSSYIADVNALLRKSTSVTSKKQGMNSNAMRWLQLLQNNVKVVSNATHIMGADPTRRFMFGLTIDRTNIRLWFFSRSHVFVTKIFDLHNNAQYLIYFTLSIGYASKDELGFDPSVERILAPDKSGPVYIFKVGDKEYMTTEPITVRKAKSLLGRAPRIFKVLEVINREPFQLGSITQVLKDYWIPEDSPTELETRDSIRTNVNKVNRLEWLDINKFDDYFVKIYDCVKVLVKSLTDPDADAVEDTSSNFLRGGSLPFNCERFTLVASTTKYLHPPTTNSIDGSLTSESETEAERRILLAQYEIAVAQLANLDWATYGSKVHCRVISEDAGEPFNQKLSDWPTILKGLQLLLTGLAFMHSAGFVHRDISNGNVLCRSDGAVLMVKLNDLEYSKCIQPDPPQSSLVSDIKTGTAYFMPIEVKQAEYLFLPELEMTPTIVPYAFHYNYVHDLESLLWIFVFALTSKLPETVASNNPSAQDQLFAMLFLDAVRRQGFLSGNQSMVLVQISNVPQQLQPIWTYARRFALQIRQHHIKLQAQTNPPIIMAETTFFPEFYAQLNKLLDEAKIVAYKGKVIEPRIVKKRTQEESAGKDGNDDGGRKKLKVEDCCWLWRILIEEGFDDW</sequence>
<dbReference type="PANTHER" id="PTHR38248">
    <property type="entry name" value="FUNK1 6"/>
    <property type="match status" value="1"/>
</dbReference>
<keyword evidence="3" id="KW-1185">Reference proteome</keyword>
<dbReference type="PROSITE" id="PS00109">
    <property type="entry name" value="PROTEIN_KINASE_TYR"/>
    <property type="match status" value="1"/>
</dbReference>
<dbReference type="PROSITE" id="PS50011">
    <property type="entry name" value="PROTEIN_KINASE_DOM"/>
    <property type="match status" value="1"/>
</dbReference>
<evidence type="ECO:0000313" key="2">
    <source>
        <dbReference type="EMBL" id="KAE9387505.1"/>
    </source>
</evidence>
<feature type="domain" description="Protein kinase" evidence="1">
    <location>
        <begin position="333"/>
        <end position="661"/>
    </location>
</feature>
<dbReference type="Proteomes" id="UP000799118">
    <property type="component" value="Unassembled WGS sequence"/>
</dbReference>
<dbReference type="InterPro" id="IPR011009">
    <property type="entry name" value="Kinase-like_dom_sf"/>
</dbReference>
<dbReference type="GO" id="GO:0005524">
    <property type="term" value="F:ATP binding"/>
    <property type="evidence" value="ECO:0007669"/>
    <property type="project" value="InterPro"/>
</dbReference>
<dbReference type="OrthoDB" id="3068092at2759"/>
<dbReference type="Gene3D" id="1.10.510.10">
    <property type="entry name" value="Transferase(Phosphotransferase) domain 1"/>
    <property type="match status" value="1"/>
</dbReference>